<evidence type="ECO:0000256" key="1">
    <source>
        <dbReference type="ARBA" id="ARBA00004370"/>
    </source>
</evidence>
<dbReference type="GO" id="GO:0007097">
    <property type="term" value="P:nuclear migration"/>
    <property type="evidence" value="ECO:0007669"/>
    <property type="project" value="TreeGrafter"/>
</dbReference>
<accession>A0AAD9KYC5</accession>
<evidence type="ECO:0000256" key="6">
    <source>
        <dbReference type="SAM" id="Coils"/>
    </source>
</evidence>
<feature type="coiled-coil region" evidence="6">
    <location>
        <begin position="840"/>
        <end position="900"/>
    </location>
</feature>
<evidence type="ECO:0000313" key="8">
    <source>
        <dbReference type="Proteomes" id="UP001209878"/>
    </source>
</evidence>
<protein>
    <recommendedName>
        <fullName evidence="9">SYNE1</fullName>
    </recommendedName>
</protein>
<gene>
    <name evidence="7" type="ORF">NP493_470g03048</name>
</gene>
<keyword evidence="5" id="KW-0472">Membrane</keyword>
<dbReference type="PANTHER" id="PTHR47535">
    <property type="entry name" value="MUSCLE-SPECIFIC PROTEIN 300 KDA, ISOFORM G"/>
    <property type="match status" value="1"/>
</dbReference>
<evidence type="ECO:0000256" key="5">
    <source>
        <dbReference type="ARBA" id="ARBA00023136"/>
    </source>
</evidence>
<reference evidence="7" key="1">
    <citation type="journal article" date="2023" name="Mol. Biol. Evol.">
        <title>Third-Generation Sequencing Reveals the Adaptive Role of the Epigenome in Three Deep-Sea Polychaetes.</title>
        <authorList>
            <person name="Perez M."/>
            <person name="Aroh O."/>
            <person name="Sun Y."/>
            <person name="Lan Y."/>
            <person name="Juniper S.K."/>
            <person name="Young C.R."/>
            <person name="Angers B."/>
            <person name="Qian P.Y."/>
        </authorList>
    </citation>
    <scope>NUCLEOTIDE SEQUENCE</scope>
    <source>
        <strain evidence="7">R07B-5</strain>
    </source>
</reference>
<dbReference type="Proteomes" id="UP001209878">
    <property type="component" value="Unassembled WGS sequence"/>
</dbReference>
<dbReference type="EMBL" id="JAODUO010000470">
    <property type="protein sequence ID" value="KAK2179832.1"/>
    <property type="molecule type" value="Genomic_DNA"/>
</dbReference>
<keyword evidence="2" id="KW-0812">Transmembrane</keyword>
<evidence type="ECO:0000313" key="7">
    <source>
        <dbReference type="EMBL" id="KAK2179832.1"/>
    </source>
</evidence>
<evidence type="ECO:0008006" key="9">
    <source>
        <dbReference type="Google" id="ProtNLM"/>
    </source>
</evidence>
<dbReference type="SMART" id="SM00150">
    <property type="entry name" value="SPEC"/>
    <property type="match status" value="7"/>
</dbReference>
<evidence type="ECO:0000256" key="2">
    <source>
        <dbReference type="ARBA" id="ARBA00022692"/>
    </source>
</evidence>
<dbReference type="GO" id="GO:0034993">
    <property type="term" value="C:meiotic nuclear membrane microtubule tethering complex"/>
    <property type="evidence" value="ECO:0007669"/>
    <property type="project" value="TreeGrafter"/>
</dbReference>
<dbReference type="GO" id="GO:0005737">
    <property type="term" value="C:cytoplasm"/>
    <property type="evidence" value="ECO:0007669"/>
    <property type="project" value="TreeGrafter"/>
</dbReference>
<comment type="subcellular location">
    <subcellularLocation>
        <location evidence="1">Membrane</location>
    </subcellularLocation>
</comment>
<evidence type="ECO:0000256" key="4">
    <source>
        <dbReference type="ARBA" id="ARBA00022989"/>
    </source>
</evidence>
<sequence>MSTESQKCLVNQLKDKADSSQRDQVSHLVNRFDTLHDRVKTRLRQCEVYVTDHQQYQDGCQELRDWLTTAQDNLIACADLRADRHGLQAKKYKIQALLDTQPTGERKLRQVSERAGLASVNTDTAGVDIIQAEVKCLTDQLDTWMTSVQDTNTQLERLCEQWSVYDDNYESLMQWLRDLETNVKRVTELRATLKDKQLLADKYKEYFEEVRNKQTEFDNLTEKTQFLLHNSADSRVTTQLTQLNSRYSTLLAFVKDMLKKLTQHVDNHQQYVNAYQACIMWFDGTNKRLATSADTTGDKAAIQARLDNLHDVVVLKEEGQSLIHIANMWGEKTMADTSAEGRDLIQHQLHDLQHDWDTFVSSVSDTRAALESCLVRWSSFDDSQEQIQRWLKETERRLKEAQPKSDLSEKRALLQKMKGLYLDTAAYEHIVESVCAKAQELVLSSPACKVSSSSDLLVKRYNIIRGVARELVSRYEKETEQHQGYQDACAAFTAWLRTTREQFTTCCDIYGDKVTITAKLDRTKMLGKSLEEGASLLMKAKIAGNTIIPDTSESGQLRIQHDLDSMTSDLNEFSAQVSAVQEAMEICLARWQQYEVVCLSFSDWLKEMEGRLTRDIGLQSSLEEKVKLLKVTQSCHQEVLAHQLQLDEVNQCAQALLDTNTDARISHTITQLSTKYQSLVSKSKELLSRLEAYCSEHRSYDVTADDCALWLQEAEGKLKGLVTPAETKEDVESQLTLVREMRSSLEHGETKLHSADEHAKRMLTNTSQTGCALTRDQLEDFHHGYERLKSSLTNVKQELEVTFSRWTDFEQMFDELNAWIKDTEMRMTSDAELKTDISEKKAHLEKIKMLQKDIDAHEAQMQHLIDRSQQLQKTFVVDTAHDARQRYEVLRANIHRLTERLGSEVTAHEQYKGAYQECLEWVTQTRHQLQQLSDMTGTQEQVKVKLDAFKVSDGSR</sequence>
<dbReference type="PANTHER" id="PTHR47535:SF1">
    <property type="entry name" value="NESPRIN-1"/>
    <property type="match status" value="1"/>
</dbReference>
<evidence type="ECO:0000256" key="3">
    <source>
        <dbReference type="ARBA" id="ARBA00022737"/>
    </source>
</evidence>
<comment type="caution">
    <text evidence="7">The sequence shown here is derived from an EMBL/GenBank/DDBJ whole genome shotgun (WGS) entry which is preliminary data.</text>
</comment>
<keyword evidence="4" id="KW-1133">Transmembrane helix</keyword>
<keyword evidence="8" id="KW-1185">Reference proteome</keyword>
<dbReference type="CDD" id="cd00176">
    <property type="entry name" value="SPEC"/>
    <property type="match status" value="3"/>
</dbReference>
<dbReference type="Pfam" id="PF00435">
    <property type="entry name" value="Spectrin"/>
    <property type="match status" value="3"/>
</dbReference>
<keyword evidence="3" id="KW-0677">Repeat</keyword>
<proteinExistence type="predicted"/>
<organism evidence="7 8">
    <name type="scientific">Ridgeia piscesae</name>
    <name type="common">Tubeworm</name>
    <dbReference type="NCBI Taxonomy" id="27915"/>
    <lineage>
        <taxon>Eukaryota</taxon>
        <taxon>Metazoa</taxon>
        <taxon>Spiralia</taxon>
        <taxon>Lophotrochozoa</taxon>
        <taxon>Annelida</taxon>
        <taxon>Polychaeta</taxon>
        <taxon>Sedentaria</taxon>
        <taxon>Canalipalpata</taxon>
        <taxon>Sabellida</taxon>
        <taxon>Siboglinidae</taxon>
        <taxon>Ridgeia</taxon>
    </lineage>
</organism>
<dbReference type="SUPFAM" id="SSF46966">
    <property type="entry name" value="Spectrin repeat"/>
    <property type="match status" value="7"/>
</dbReference>
<dbReference type="InterPro" id="IPR002017">
    <property type="entry name" value="Spectrin_repeat"/>
</dbReference>
<dbReference type="AlphaFoldDB" id="A0AAD9KYC5"/>
<name>A0AAD9KYC5_RIDPI</name>
<dbReference type="InterPro" id="IPR018159">
    <property type="entry name" value="Spectrin/alpha-actinin"/>
</dbReference>
<dbReference type="GO" id="GO:0051015">
    <property type="term" value="F:actin filament binding"/>
    <property type="evidence" value="ECO:0007669"/>
    <property type="project" value="TreeGrafter"/>
</dbReference>
<dbReference type="Gene3D" id="1.20.58.60">
    <property type="match status" value="6"/>
</dbReference>
<feature type="coiled-coil region" evidence="6">
    <location>
        <begin position="176"/>
        <end position="223"/>
    </location>
</feature>
<dbReference type="GO" id="GO:0005640">
    <property type="term" value="C:nuclear outer membrane"/>
    <property type="evidence" value="ECO:0007669"/>
    <property type="project" value="TreeGrafter"/>
</dbReference>
<keyword evidence="6" id="KW-0175">Coiled coil</keyword>
<dbReference type="InterPro" id="IPR052403">
    <property type="entry name" value="LINC-complex_assoc"/>
</dbReference>